<dbReference type="FunFam" id="3.30.300.30:FF:000008">
    <property type="entry name" value="2,3-dihydroxybenzoate-AMP ligase"/>
    <property type="match status" value="1"/>
</dbReference>
<feature type="domain" description="AMP-dependent synthetase/ligase" evidence="3">
    <location>
        <begin position="15"/>
        <end position="379"/>
    </location>
</feature>
<dbReference type="Gene3D" id="3.30.300.30">
    <property type="match status" value="1"/>
</dbReference>
<dbReference type="Gene3D" id="3.40.50.12780">
    <property type="entry name" value="N-terminal domain of ligase-like"/>
    <property type="match status" value="1"/>
</dbReference>
<dbReference type="InterPro" id="IPR042099">
    <property type="entry name" value="ANL_N_sf"/>
</dbReference>
<keyword evidence="6" id="KW-1185">Reference proteome</keyword>
<dbReference type="GO" id="GO:0016877">
    <property type="term" value="F:ligase activity, forming carbon-sulfur bonds"/>
    <property type="evidence" value="ECO:0007669"/>
    <property type="project" value="UniProtKB-ARBA"/>
</dbReference>
<dbReference type="PANTHER" id="PTHR43767">
    <property type="entry name" value="LONG-CHAIN-FATTY-ACID--COA LIGASE"/>
    <property type="match status" value="1"/>
</dbReference>
<feature type="domain" description="AMP-binding enzyme C-terminal" evidence="4">
    <location>
        <begin position="429"/>
        <end position="503"/>
    </location>
</feature>
<keyword evidence="2" id="KW-0436">Ligase</keyword>
<evidence type="ECO:0000313" key="6">
    <source>
        <dbReference type="Proteomes" id="UP000318937"/>
    </source>
</evidence>
<evidence type="ECO:0000256" key="1">
    <source>
        <dbReference type="ARBA" id="ARBA00006432"/>
    </source>
</evidence>
<evidence type="ECO:0000259" key="4">
    <source>
        <dbReference type="Pfam" id="PF13193"/>
    </source>
</evidence>
<organism evidence="5 6">
    <name type="scientific">Psychrobacillus soli</name>
    <dbReference type="NCBI Taxonomy" id="1543965"/>
    <lineage>
        <taxon>Bacteria</taxon>
        <taxon>Bacillati</taxon>
        <taxon>Bacillota</taxon>
        <taxon>Bacilli</taxon>
        <taxon>Bacillales</taxon>
        <taxon>Bacillaceae</taxon>
        <taxon>Psychrobacillus</taxon>
    </lineage>
</organism>
<reference evidence="5 6" key="1">
    <citation type="submission" date="2019-05" db="EMBL/GenBank/DDBJ databases">
        <title>Psychrobacillus vulpis sp. nov., a new species isolated from feces of a red fox that inhabits in The Tablas de Daimiel Natural Park, Albacete, Spain.</title>
        <authorList>
            <person name="Rodriguez M."/>
            <person name="Reina J.C."/>
            <person name="Bejar V."/>
            <person name="Llamas I."/>
        </authorList>
    </citation>
    <scope>NUCLEOTIDE SEQUENCE [LARGE SCALE GENOMIC DNA]</scope>
    <source>
        <strain evidence="5 6">NHI-2</strain>
    </source>
</reference>
<dbReference type="PROSITE" id="PS00455">
    <property type="entry name" value="AMP_BINDING"/>
    <property type="match status" value="1"/>
</dbReference>
<name>A0A544T5I6_9BACI</name>
<dbReference type="OrthoDB" id="9757771at2"/>
<dbReference type="Pfam" id="PF00501">
    <property type="entry name" value="AMP-binding"/>
    <property type="match status" value="1"/>
</dbReference>
<protein>
    <submittedName>
        <fullName evidence="5">AMP-binding protein</fullName>
    </submittedName>
</protein>
<sequence length="521" mass="58186">MNLTSLVLNELVKNSLKNNAGKKALHVNGSSFTYKELHTAANHTAQALRKKGIVQQSRVALLLPNCYEYVVSEIAIYYLGATKIALNSMVSESDVRYILEDAEAELLIVENRFLPMIKKIKSQLPKLHTVIVLGAEETEFDELICWEDFQEGGSDEEVYVKSAPSDFSFILYTGGTTGKPKGVVHTYETTSLTFISIIIEANIQSDEKILVTTPLPHAAGLYLFAGLIKGAEIFIEDKFEIETVVRHIEENRITYLSLVPTILYRMLDYLERKEVDVTSIRTIQYGTAPITAERLKQGLSIFGQVFLQIYGLTETQSAATWMKKEFHSIEEGSLHLLKSCGRSTIFSQVKVVDANGKEVAVGMEGEVVVKAFTNMICYLNQPEKTAEALKDGWLYTGDIGTMDEQGFLYLLDRAKDMIISGGMNVYSSEVENVIQEHPGVGQVAVIGVPDPDWGEAVTAFLTTKVENLEIAEVMAICKSKLSKYKNPKEIHIVEALPLTSYGKVDKKKLREPFWELAERQI</sequence>
<dbReference type="PANTHER" id="PTHR43767:SF7">
    <property type="entry name" value="MEDIUM_LONG-CHAIN-FATTY-ACID--COA LIGASE FADD8"/>
    <property type="match status" value="1"/>
</dbReference>
<gene>
    <name evidence="5" type="ORF">FG383_13375</name>
</gene>
<comment type="similarity">
    <text evidence="1">Belongs to the ATP-dependent AMP-binding enzyme family.</text>
</comment>
<accession>A0A544T5I6</accession>
<proteinExistence type="inferred from homology"/>
<dbReference type="InterPro" id="IPR045851">
    <property type="entry name" value="AMP-bd_C_sf"/>
</dbReference>
<dbReference type="RefSeq" id="WP_142607895.1">
    <property type="nucleotide sequence ID" value="NZ_VDGG01000027.1"/>
</dbReference>
<evidence type="ECO:0000259" key="3">
    <source>
        <dbReference type="Pfam" id="PF00501"/>
    </source>
</evidence>
<dbReference type="InterPro" id="IPR000873">
    <property type="entry name" value="AMP-dep_synth/lig_dom"/>
</dbReference>
<dbReference type="InterPro" id="IPR050237">
    <property type="entry name" value="ATP-dep_AMP-bd_enzyme"/>
</dbReference>
<evidence type="ECO:0000256" key="2">
    <source>
        <dbReference type="ARBA" id="ARBA00022598"/>
    </source>
</evidence>
<evidence type="ECO:0000313" key="5">
    <source>
        <dbReference type="EMBL" id="TQR12732.1"/>
    </source>
</evidence>
<dbReference type="AlphaFoldDB" id="A0A544T5I6"/>
<dbReference type="Proteomes" id="UP000318937">
    <property type="component" value="Unassembled WGS sequence"/>
</dbReference>
<dbReference type="SUPFAM" id="SSF56801">
    <property type="entry name" value="Acetyl-CoA synthetase-like"/>
    <property type="match status" value="1"/>
</dbReference>
<dbReference type="InterPro" id="IPR025110">
    <property type="entry name" value="AMP-bd_C"/>
</dbReference>
<dbReference type="InterPro" id="IPR020845">
    <property type="entry name" value="AMP-binding_CS"/>
</dbReference>
<comment type="caution">
    <text evidence="5">The sequence shown here is derived from an EMBL/GenBank/DDBJ whole genome shotgun (WGS) entry which is preliminary data.</text>
</comment>
<dbReference type="Pfam" id="PF13193">
    <property type="entry name" value="AMP-binding_C"/>
    <property type="match status" value="1"/>
</dbReference>
<dbReference type="EMBL" id="VDGG01000027">
    <property type="protein sequence ID" value="TQR12732.1"/>
    <property type="molecule type" value="Genomic_DNA"/>
</dbReference>